<reference evidence="2" key="1">
    <citation type="journal article" date="2021" name="PeerJ">
        <title>Extensive microbial diversity within the chicken gut microbiome revealed by metagenomics and culture.</title>
        <authorList>
            <person name="Gilroy R."/>
            <person name="Ravi A."/>
            <person name="Getino M."/>
            <person name="Pursley I."/>
            <person name="Horton D.L."/>
            <person name="Alikhan N.F."/>
            <person name="Baker D."/>
            <person name="Gharbi K."/>
            <person name="Hall N."/>
            <person name="Watson M."/>
            <person name="Adriaenssens E.M."/>
            <person name="Foster-Nyarko E."/>
            <person name="Jarju S."/>
            <person name="Secka A."/>
            <person name="Antonio M."/>
            <person name="Oren A."/>
            <person name="Chaudhuri R.R."/>
            <person name="La Ragione R."/>
            <person name="Hildebrand F."/>
            <person name="Pallen M.J."/>
        </authorList>
    </citation>
    <scope>NUCLEOTIDE SEQUENCE</scope>
    <source>
        <strain evidence="2">ChiSxjej1B13-11774</strain>
    </source>
</reference>
<evidence type="ECO:0000313" key="3">
    <source>
        <dbReference type="Proteomes" id="UP000824048"/>
    </source>
</evidence>
<dbReference type="Proteomes" id="UP000824048">
    <property type="component" value="Unassembled WGS sequence"/>
</dbReference>
<evidence type="ECO:0000313" key="2">
    <source>
        <dbReference type="EMBL" id="HIZ42472.1"/>
    </source>
</evidence>
<sequence>MQKMIRFAALALPALLLAGCAANPLEMLQPAENTATVETAAAPAPQTLNVYATEALLPAVQAYAAAQQVTLNVTDDPAGADLALLDNTPGDLVQGMDVMSDTLLSAAAGRAGITESATALPLGRSLYGYWANGSMITALLGEDGLTALQNASWDEWSDFVETLQAWLEEPEAATVTLNGSDYTLPETKPDTLNATGVFSEPMNRTAGYTAAMLAAGSERNEDTLTGPLNGVYSAVTLEWDNLAESDETALFRRATLTDLLSAYGSDACQSLVLIPFKCNLTESDLSTEEYNLTGLLNYPVLADAGYLTISSGSDETAQKAAKSAALWLYSSGEGETALTETLGVITPWNTASDTTTLGSMQIEQAGTGILPGITVTQAQADALVANEEALKDSESHTTAERKAFTEAALEILGATEAAETEE</sequence>
<comment type="caution">
    <text evidence="2">The sequence shown here is derived from an EMBL/GenBank/DDBJ whole genome shotgun (WGS) entry which is preliminary data.</text>
</comment>
<accession>A0A9D2JAV1</accession>
<dbReference type="EMBL" id="DXBP01000050">
    <property type="protein sequence ID" value="HIZ42472.1"/>
    <property type="molecule type" value="Genomic_DNA"/>
</dbReference>
<evidence type="ECO:0000256" key="1">
    <source>
        <dbReference type="SAM" id="SignalP"/>
    </source>
</evidence>
<keyword evidence="1" id="KW-0732">Signal</keyword>
<protein>
    <submittedName>
        <fullName evidence="2">Uncharacterized protein</fullName>
    </submittedName>
</protein>
<name>A0A9D2JAV1_9FIRM</name>
<dbReference type="PROSITE" id="PS51257">
    <property type="entry name" value="PROKAR_LIPOPROTEIN"/>
    <property type="match status" value="1"/>
</dbReference>
<proteinExistence type="predicted"/>
<gene>
    <name evidence="2" type="ORF">H9811_07915</name>
</gene>
<feature type="chain" id="PRO_5038381848" evidence="1">
    <location>
        <begin position="25"/>
        <end position="422"/>
    </location>
</feature>
<reference evidence="2" key="2">
    <citation type="submission" date="2021-04" db="EMBL/GenBank/DDBJ databases">
        <authorList>
            <person name="Gilroy R."/>
        </authorList>
    </citation>
    <scope>NUCLEOTIDE SEQUENCE</scope>
    <source>
        <strain evidence="2">ChiSxjej1B13-11774</strain>
    </source>
</reference>
<feature type="signal peptide" evidence="1">
    <location>
        <begin position="1"/>
        <end position="24"/>
    </location>
</feature>
<dbReference type="AlphaFoldDB" id="A0A9D2JAV1"/>
<organism evidence="2 3">
    <name type="scientific">Candidatus Gemmiger excrementigallinarum</name>
    <dbReference type="NCBI Taxonomy" id="2838609"/>
    <lineage>
        <taxon>Bacteria</taxon>
        <taxon>Bacillati</taxon>
        <taxon>Bacillota</taxon>
        <taxon>Clostridia</taxon>
        <taxon>Eubacteriales</taxon>
        <taxon>Gemmiger</taxon>
    </lineage>
</organism>